<evidence type="ECO:0000256" key="10">
    <source>
        <dbReference type="ARBA" id="ARBA00022989"/>
    </source>
</evidence>
<comment type="subcellular location">
    <subcellularLocation>
        <location evidence="1 15">Mitochondrion membrane</location>
        <topology evidence="1 15">Multi-pass membrane protein</topology>
    </subcellularLocation>
</comment>
<evidence type="ECO:0000313" key="17">
    <source>
        <dbReference type="EMBL" id="AKP94202.1"/>
    </source>
</evidence>
<comment type="catalytic activity">
    <reaction evidence="14 15">
        <text>a ubiquinone + NADH + 5 H(+)(in) = a ubiquinol + NAD(+) + 4 H(+)(out)</text>
        <dbReference type="Rhea" id="RHEA:29091"/>
        <dbReference type="Rhea" id="RHEA-COMP:9565"/>
        <dbReference type="Rhea" id="RHEA-COMP:9566"/>
        <dbReference type="ChEBI" id="CHEBI:15378"/>
        <dbReference type="ChEBI" id="CHEBI:16389"/>
        <dbReference type="ChEBI" id="CHEBI:17976"/>
        <dbReference type="ChEBI" id="CHEBI:57540"/>
        <dbReference type="ChEBI" id="CHEBI:57945"/>
        <dbReference type="EC" id="7.1.1.2"/>
    </reaction>
</comment>
<evidence type="ECO:0000256" key="7">
    <source>
        <dbReference type="ARBA" id="ARBA00022692"/>
    </source>
</evidence>
<dbReference type="InterPro" id="IPR001457">
    <property type="entry name" value="NADH_UbQ/plastoQ_OxRdtase_su6"/>
</dbReference>
<dbReference type="GO" id="GO:0008137">
    <property type="term" value="F:NADH dehydrogenase (ubiquinone) activity"/>
    <property type="evidence" value="ECO:0007669"/>
    <property type="project" value="UniProtKB-UniRule"/>
</dbReference>
<geneLocation type="mitochondrion" evidence="17"/>
<dbReference type="InterPro" id="IPR050269">
    <property type="entry name" value="ComplexI_Subunit6"/>
</dbReference>
<gene>
    <name evidence="17" type="primary">ND6</name>
</gene>
<evidence type="ECO:0000256" key="3">
    <source>
        <dbReference type="ARBA" id="ARBA00012944"/>
    </source>
</evidence>
<dbReference type="AlphaFoldDB" id="A0A3S6C9V3"/>
<evidence type="ECO:0000256" key="11">
    <source>
        <dbReference type="ARBA" id="ARBA00023027"/>
    </source>
</evidence>
<evidence type="ECO:0000256" key="13">
    <source>
        <dbReference type="ARBA" id="ARBA00023136"/>
    </source>
</evidence>
<evidence type="ECO:0000256" key="4">
    <source>
        <dbReference type="ARBA" id="ARBA00021095"/>
    </source>
</evidence>
<dbReference type="PANTHER" id="PTHR11435:SF1">
    <property type="entry name" value="NADH-UBIQUINONE OXIDOREDUCTASE CHAIN 6"/>
    <property type="match status" value="1"/>
</dbReference>
<proteinExistence type="inferred from homology"/>
<sequence length="174" mass="18695">MMYVTCLLSMLFVLGFVGFSSKPSPIYGGLGLIISGGIGCGMVLYFGGSFLGLMVFLIYLGGMLVVFGYTTAMATEEYPETWSSSAMIWGVLLLGVLMEFLFVVVTVLGDGVGVVTELGDPENWMVFYDGGLGLIREDSAGVAAMYNYGSWLMVVAGWTLFACIFIVIEITRGN</sequence>
<evidence type="ECO:0000256" key="16">
    <source>
        <dbReference type="SAM" id="SignalP"/>
    </source>
</evidence>
<keyword evidence="6 15" id="KW-0679">Respiratory chain</keyword>
<evidence type="ECO:0000256" key="15">
    <source>
        <dbReference type="RuleBase" id="RU004430"/>
    </source>
</evidence>
<keyword evidence="5 15" id="KW-0813">Transport</keyword>
<evidence type="ECO:0000256" key="12">
    <source>
        <dbReference type="ARBA" id="ARBA00023128"/>
    </source>
</evidence>
<feature type="chain" id="PRO_5019074970" description="NADH-ubiquinone oxidoreductase chain 6" evidence="16">
    <location>
        <begin position="22"/>
        <end position="174"/>
    </location>
</feature>
<keyword evidence="7 15" id="KW-0812">Transmembrane</keyword>
<evidence type="ECO:0000256" key="1">
    <source>
        <dbReference type="ARBA" id="ARBA00004225"/>
    </source>
</evidence>
<accession>A0A3S6C9V3</accession>
<feature type="transmembrane region" description="Helical" evidence="15">
    <location>
        <begin position="88"/>
        <end position="108"/>
    </location>
</feature>
<feature type="transmembrane region" description="Helical" evidence="15">
    <location>
        <begin position="44"/>
        <end position="67"/>
    </location>
</feature>
<dbReference type="Pfam" id="PF00499">
    <property type="entry name" value="Oxidored_q3"/>
    <property type="match status" value="1"/>
</dbReference>
<name>A0A3S6C9V3_SCIDA</name>
<reference evidence="17" key="1">
    <citation type="submission" date="2015-01" db="EMBL/GenBank/DDBJ databases">
        <title>Characterization of the Complete Mitochondrial Genomes of Seven Squirrels with Phylogenetic Implications of Sciuridae (Mammalian: Rodentia).</title>
        <authorList>
            <person name="Cong H.Y."/>
            <person name="Kong M.L."/>
            <person name="Li C.Y."/>
        </authorList>
    </citation>
    <scope>NUCLEOTIDE SEQUENCE</scope>
</reference>
<dbReference type="GO" id="GO:0031966">
    <property type="term" value="C:mitochondrial membrane"/>
    <property type="evidence" value="ECO:0007669"/>
    <property type="project" value="UniProtKB-SubCell"/>
</dbReference>
<keyword evidence="8 15" id="KW-1278">Translocase</keyword>
<evidence type="ECO:0000256" key="5">
    <source>
        <dbReference type="ARBA" id="ARBA00022448"/>
    </source>
</evidence>
<keyword evidence="11 15" id="KW-0520">NAD</keyword>
<feature type="transmembrane region" description="Helical" evidence="15">
    <location>
        <begin position="148"/>
        <end position="168"/>
    </location>
</feature>
<keyword evidence="13 15" id="KW-0472">Membrane</keyword>
<feature type="signal peptide" evidence="16">
    <location>
        <begin position="1"/>
        <end position="21"/>
    </location>
</feature>
<comment type="similarity">
    <text evidence="2 15">Belongs to the complex I subunit 6 family.</text>
</comment>
<keyword evidence="15" id="KW-0830">Ubiquinone</keyword>
<keyword evidence="9 15" id="KW-0249">Electron transport</keyword>
<organism evidence="17">
    <name type="scientific">Sciurotamias davidianus</name>
    <name type="common">Pere David's rock squirrel</name>
    <dbReference type="NCBI Taxonomy" id="226849"/>
    <lineage>
        <taxon>Eukaryota</taxon>
        <taxon>Metazoa</taxon>
        <taxon>Chordata</taxon>
        <taxon>Craniata</taxon>
        <taxon>Vertebrata</taxon>
        <taxon>Euteleostomi</taxon>
        <taxon>Mammalia</taxon>
        <taxon>Eutheria</taxon>
        <taxon>Euarchontoglires</taxon>
        <taxon>Glires</taxon>
        <taxon>Rodentia</taxon>
        <taxon>Sciuromorpha</taxon>
        <taxon>Sciuridae</taxon>
        <taxon>Xerinae</taxon>
        <taxon>Marmotini</taxon>
        <taxon>Sciurotamias</taxon>
    </lineage>
</organism>
<keyword evidence="12 15" id="KW-0496">Mitochondrion</keyword>
<dbReference type="InterPro" id="IPR042106">
    <property type="entry name" value="Nuo/plastoQ_OxRdtase_6_NuoJ"/>
</dbReference>
<keyword evidence="10 15" id="KW-1133">Transmembrane helix</keyword>
<evidence type="ECO:0000256" key="6">
    <source>
        <dbReference type="ARBA" id="ARBA00022660"/>
    </source>
</evidence>
<dbReference type="Gene3D" id="1.20.120.1200">
    <property type="entry name" value="NADH-ubiquinone/plastoquinone oxidoreductase chain 6, subunit NuoJ"/>
    <property type="match status" value="1"/>
</dbReference>
<evidence type="ECO:0000256" key="14">
    <source>
        <dbReference type="ARBA" id="ARBA00049551"/>
    </source>
</evidence>
<dbReference type="PANTHER" id="PTHR11435">
    <property type="entry name" value="NADH UBIQUINONE OXIDOREDUCTASE SUBUNIT ND6"/>
    <property type="match status" value="1"/>
</dbReference>
<evidence type="ECO:0000256" key="9">
    <source>
        <dbReference type="ARBA" id="ARBA00022982"/>
    </source>
</evidence>
<dbReference type="EC" id="7.1.1.2" evidence="3 15"/>
<comment type="function">
    <text evidence="15">Core subunit of the mitochondrial membrane respiratory chain NADH dehydrogenase (Complex I) which catalyzes electron transfer from NADH through the respiratory chain, using ubiquinone as an electron acceptor. Essential for the catalytic activity and assembly of complex I.</text>
</comment>
<evidence type="ECO:0000256" key="8">
    <source>
        <dbReference type="ARBA" id="ARBA00022967"/>
    </source>
</evidence>
<protein>
    <recommendedName>
        <fullName evidence="4 15">NADH-ubiquinone oxidoreductase chain 6</fullName>
        <ecNumber evidence="3 15">7.1.1.2</ecNumber>
    </recommendedName>
</protein>
<keyword evidence="16" id="KW-0732">Signal</keyword>
<evidence type="ECO:0000256" key="2">
    <source>
        <dbReference type="ARBA" id="ARBA00005698"/>
    </source>
</evidence>
<dbReference type="EMBL" id="KP708708">
    <property type="protein sequence ID" value="AKP94202.1"/>
    <property type="molecule type" value="Genomic_DNA"/>
</dbReference>